<name>A0AAP0CFX1_9ASTR</name>
<dbReference type="InterPro" id="IPR036815">
    <property type="entry name" value="14-3-3_dom_sf"/>
</dbReference>
<dbReference type="SUPFAM" id="SSF48445">
    <property type="entry name" value="14-3-3 protein"/>
    <property type="match status" value="1"/>
</dbReference>
<reference evidence="1 2" key="1">
    <citation type="submission" date="2024-04" db="EMBL/GenBank/DDBJ databases">
        <title>The reference genome of an endangered Asteraceae, Deinandra increscens subsp. villosa, native to the Central Coast of California.</title>
        <authorList>
            <person name="Guilliams M."/>
            <person name="Hasenstab-Lehman K."/>
            <person name="Meyer R."/>
            <person name="Mcevoy S."/>
        </authorList>
    </citation>
    <scope>NUCLEOTIDE SEQUENCE [LARGE SCALE GENOMIC DNA]</scope>
    <source>
        <tissue evidence="1">Leaf</tissue>
    </source>
</reference>
<dbReference type="EMBL" id="JBCNJP010000025">
    <property type="protein sequence ID" value="KAK9054198.1"/>
    <property type="molecule type" value="Genomic_DNA"/>
</dbReference>
<sequence>MATIAAHNLRLCRLSPFFKMPPIEVSRSGRDASSVLIVSRAVRDRLSSECLLYFRPADVQRQERGYYRYLAEFKFGNDKKDVAALSMETYEVMITDDQALTACHVARDVNIILKPTSPDETEIVVYSLFHCCYQQ</sequence>
<dbReference type="Proteomes" id="UP001408789">
    <property type="component" value="Unassembled WGS sequence"/>
</dbReference>
<gene>
    <name evidence="1" type="ORF">SSX86_025276</name>
</gene>
<keyword evidence="2" id="KW-1185">Reference proteome</keyword>
<evidence type="ECO:0000313" key="1">
    <source>
        <dbReference type="EMBL" id="KAK9054198.1"/>
    </source>
</evidence>
<organism evidence="1 2">
    <name type="scientific">Deinandra increscens subsp. villosa</name>
    <dbReference type="NCBI Taxonomy" id="3103831"/>
    <lineage>
        <taxon>Eukaryota</taxon>
        <taxon>Viridiplantae</taxon>
        <taxon>Streptophyta</taxon>
        <taxon>Embryophyta</taxon>
        <taxon>Tracheophyta</taxon>
        <taxon>Spermatophyta</taxon>
        <taxon>Magnoliopsida</taxon>
        <taxon>eudicotyledons</taxon>
        <taxon>Gunneridae</taxon>
        <taxon>Pentapetalae</taxon>
        <taxon>asterids</taxon>
        <taxon>campanulids</taxon>
        <taxon>Asterales</taxon>
        <taxon>Asteraceae</taxon>
        <taxon>Asteroideae</taxon>
        <taxon>Heliantheae alliance</taxon>
        <taxon>Madieae</taxon>
        <taxon>Madiinae</taxon>
        <taxon>Deinandra</taxon>
    </lineage>
</organism>
<accession>A0AAP0CFX1</accession>
<evidence type="ECO:0000313" key="2">
    <source>
        <dbReference type="Proteomes" id="UP001408789"/>
    </source>
</evidence>
<protein>
    <submittedName>
        <fullName evidence="1">Uncharacterized protein</fullName>
    </submittedName>
</protein>
<dbReference type="AlphaFoldDB" id="A0AAP0CFX1"/>
<proteinExistence type="predicted"/>
<comment type="caution">
    <text evidence="1">The sequence shown here is derived from an EMBL/GenBank/DDBJ whole genome shotgun (WGS) entry which is preliminary data.</text>
</comment>